<dbReference type="GO" id="GO:0003676">
    <property type="term" value="F:nucleic acid binding"/>
    <property type="evidence" value="ECO:0007669"/>
    <property type="project" value="InterPro"/>
</dbReference>
<protein>
    <recommendedName>
        <fullName evidence="1">RNase H type-1 domain-containing protein</fullName>
    </recommendedName>
</protein>
<dbReference type="InterPro" id="IPR012337">
    <property type="entry name" value="RNaseH-like_sf"/>
</dbReference>
<dbReference type="OrthoDB" id="6624020at2759"/>
<dbReference type="InterPro" id="IPR002156">
    <property type="entry name" value="RNaseH_domain"/>
</dbReference>
<dbReference type="Proteomes" id="UP000299102">
    <property type="component" value="Unassembled WGS sequence"/>
</dbReference>
<proteinExistence type="predicted"/>
<feature type="domain" description="RNase H type-1" evidence="1">
    <location>
        <begin position="1"/>
        <end position="81"/>
    </location>
</feature>
<sequence>MVALQKAMQWVKNGKDGLVNIFSDSRFSLGVLTCPRTFPSLAYEARRDISEDRAVRLFWIRAHAGITGNEHADKLARQDALTKKTAKDYDRFHLSHTKKMEQAYRFLWKIEMTSQVAQTLMGHGGFAQYSYRFKLRDSPYWVCDSAKIQNVLHILEDCDMFHRERAQPEAVIDVRIARRNFPEILEDVTKTEKFLVFCDTITTIMIPGVYRITVRYMCIFLQRTVRFWHDLPSVFSRSSAKGSSRKEHTPWGYAGIALVTPLGWRVSMGDIDHLLSNE</sequence>
<dbReference type="AlphaFoldDB" id="A0A4C1YGQ9"/>
<dbReference type="Pfam" id="PF00075">
    <property type="entry name" value="RNase_H"/>
    <property type="match status" value="1"/>
</dbReference>
<comment type="caution">
    <text evidence="2">The sequence shown here is derived from an EMBL/GenBank/DDBJ whole genome shotgun (WGS) entry which is preliminary data.</text>
</comment>
<dbReference type="InterPro" id="IPR036397">
    <property type="entry name" value="RNaseH_sf"/>
</dbReference>
<evidence type="ECO:0000313" key="2">
    <source>
        <dbReference type="EMBL" id="GBP73992.1"/>
    </source>
</evidence>
<accession>A0A4C1YGQ9</accession>
<gene>
    <name evidence="2" type="ORF">EVAR_76667_1</name>
</gene>
<dbReference type="GO" id="GO:0004523">
    <property type="term" value="F:RNA-DNA hybrid ribonuclease activity"/>
    <property type="evidence" value="ECO:0007669"/>
    <property type="project" value="InterPro"/>
</dbReference>
<dbReference type="PROSITE" id="PS50879">
    <property type="entry name" value="RNASE_H_1"/>
    <property type="match status" value="1"/>
</dbReference>
<reference evidence="2 3" key="1">
    <citation type="journal article" date="2019" name="Commun. Biol.">
        <title>The bagworm genome reveals a unique fibroin gene that provides high tensile strength.</title>
        <authorList>
            <person name="Kono N."/>
            <person name="Nakamura H."/>
            <person name="Ohtoshi R."/>
            <person name="Tomita M."/>
            <person name="Numata K."/>
            <person name="Arakawa K."/>
        </authorList>
    </citation>
    <scope>NUCLEOTIDE SEQUENCE [LARGE SCALE GENOMIC DNA]</scope>
</reference>
<dbReference type="EMBL" id="BGZK01001195">
    <property type="protein sequence ID" value="GBP73992.1"/>
    <property type="molecule type" value="Genomic_DNA"/>
</dbReference>
<keyword evidence="3" id="KW-1185">Reference proteome</keyword>
<evidence type="ECO:0000259" key="1">
    <source>
        <dbReference type="PROSITE" id="PS50879"/>
    </source>
</evidence>
<organism evidence="2 3">
    <name type="scientific">Eumeta variegata</name>
    <name type="common">Bagworm moth</name>
    <name type="synonym">Eumeta japonica</name>
    <dbReference type="NCBI Taxonomy" id="151549"/>
    <lineage>
        <taxon>Eukaryota</taxon>
        <taxon>Metazoa</taxon>
        <taxon>Ecdysozoa</taxon>
        <taxon>Arthropoda</taxon>
        <taxon>Hexapoda</taxon>
        <taxon>Insecta</taxon>
        <taxon>Pterygota</taxon>
        <taxon>Neoptera</taxon>
        <taxon>Endopterygota</taxon>
        <taxon>Lepidoptera</taxon>
        <taxon>Glossata</taxon>
        <taxon>Ditrysia</taxon>
        <taxon>Tineoidea</taxon>
        <taxon>Psychidae</taxon>
        <taxon>Oiketicinae</taxon>
        <taxon>Eumeta</taxon>
    </lineage>
</organism>
<name>A0A4C1YGQ9_EUMVA</name>
<dbReference type="SUPFAM" id="SSF53098">
    <property type="entry name" value="Ribonuclease H-like"/>
    <property type="match status" value="1"/>
</dbReference>
<evidence type="ECO:0000313" key="3">
    <source>
        <dbReference type="Proteomes" id="UP000299102"/>
    </source>
</evidence>
<dbReference type="Gene3D" id="3.30.420.10">
    <property type="entry name" value="Ribonuclease H-like superfamily/Ribonuclease H"/>
    <property type="match status" value="1"/>
</dbReference>